<dbReference type="GO" id="GO:0009368">
    <property type="term" value="C:endopeptidase Clp complex"/>
    <property type="evidence" value="ECO:0007669"/>
    <property type="project" value="TreeGrafter"/>
</dbReference>
<dbReference type="FunFam" id="3.90.226.10:FF:000001">
    <property type="entry name" value="ATP-dependent Clp protease proteolytic subunit"/>
    <property type="match status" value="1"/>
</dbReference>
<keyword evidence="6" id="KW-0720">Serine protease</keyword>
<comment type="catalytic activity">
    <reaction evidence="7">
        <text>Hydrolysis of proteins to small peptides in the presence of ATP and magnesium. alpha-casein is the usual test substrate. In the absence of ATP, only oligopeptides shorter than five residues are hydrolyzed (such as succinyl-Leu-Tyr-|-NHMec, and Leu-Tyr-Leu-|-Tyr-Trp, in which cleavage of the -Tyr-|-Leu- and -Tyr-|-Trp bonds also occurs).</text>
        <dbReference type="EC" id="3.4.21.92"/>
    </reaction>
</comment>
<evidence type="ECO:0000256" key="1">
    <source>
        <dbReference type="ARBA" id="ARBA00007039"/>
    </source>
</evidence>
<dbReference type="PANTHER" id="PTHR10381:SF70">
    <property type="entry name" value="ATP-DEPENDENT CLP PROTEASE PROTEOLYTIC SUBUNIT"/>
    <property type="match status" value="1"/>
</dbReference>
<dbReference type="EC" id="3.4.21.92" evidence="2"/>
<keyword evidence="5" id="KW-0378">Hydrolase</keyword>
<dbReference type="InterPro" id="IPR001907">
    <property type="entry name" value="ClpP"/>
</dbReference>
<organism evidence="8">
    <name type="scientific">marine sediment metagenome</name>
    <dbReference type="NCBI Taxonomy" id="412755"/>
    <lineage>
        <taxon>unclassified sequences</taxon>
        <taxon>metagenomes</taxon>
        <taxon>ecological metagenomes</taxon>
    </lineage>
</organism>
<evidence type="ECO:0000256" key="6">
    <source>
        <dbReference type="ARBA" id="ARBA00022825"/>
    </source>
</evidence>
<dbReference type="Gene3D" id="3.90.226.10">
    <property type="entry name" value="2-enoyl-CoA Hydratase, Chain A, domain 1"/>
    <property type="match status" value="1"/>
</dbReference>
<proteinExistence type="inferred from homology"/>
<dbReference type="NCBIfam" id="NF001368">
    <property type="entry name" value="PRK00277.1"/>
    <property type="match status" value="1"/>
</dbReference>
<dbReference type="CDD" id="cd07017">
    <property type="entry name" value="S14_ClpP_2"/>
    <property type="match status" value="1"/>
</dbReference>
<evidence type="ECO:0000256" key="3">
    <source>
        <dbReference type="ARBA" id="ARBA00022490"/>
    </source>
</evidence>
<comment type="similarity">
    <text evidence="1">Belongs to the peptidase S14 family.</text>
</comment>
<dbReference type="GO" id="GO:0004252">
    <property type="term" value="F:serine-type endopeptidase activity"/>
    <property type="evidence" value="ECO:0007669"/>
    <property type="project" value="UniProtKB-EC"/>
</dbReference>
<evidence type="ECO:0000313" key="8">
    <source>
        <dbReference type="EMBL" id="GAI31109.1"/>
    </source>
</evidence>
<evidence type="ECO:0000256" key="5">
    <source>
        <dbReference type="ARBA" id="ARBA00022801"/>
    </source>
</evidence>
<dbReference type="Pfam" id="PF00574">
    <property type="entry name" value="CLP_protease"/>
    <property type="match status" value="1"/>
</dbReference>
<dbReference type="PROSITE" id="PS00381">
    <property type="entry name" value="CLP_PROTEASE_SER"/>
    <property type="match status" value="1"/>
</dbReference>
<dbReference type="GO" id="GO:0006515">
    <property type="term" value="P:protein quality control for misfolded or incompletely synthesized proteins"/>
    <property type="evidence" value="ECO:0007669"/>
    <property type="project" value="TreeGrafter"/>
</dbReference>
<protein>
    <recommendedName>
        <fullName evidence="2">endopeptidase Clp</fullName>
        <ecNumber evidence="2">3.4.21.92</ecNumber>
    </recommendedName>
</protein>
<evidence type="ECO:0000256" key="7">
    <source>
        <dbReference type="ARBA" id="ARBA00034021"/>
    </source>
</evidence>
<accession>X1PJQ7</accession>
<keyword evidence="4" id="KW-0645">Protease</keyword>
<sequence length="209" mass="22865">NVIPMVIESGARGERAFDIYSLLLRERIVMLGMPINDQVANVVIAQLLFLEREDPDKDISLYIHCPGGIISAGLAIYDTMQLIKPDVSTICVGLAASMGTLLLCAGAKGKRYALPNSTIHMHQAFGGAQGQAADIEIAAREIMRMQEIIRGILAKHTSQPIDKIVHDTDRDFYLNPEQAVAYRLVDEVIGKPTKEIAKTGKARSKPAKK</sequence>
<dbReference type="InterPro" id="IPR018215">
    <property type="entry name" value="ClpP_Ser_AS"/>
</dbReference>
<gene>
    <name evidence="8" type="ORF">S06H3_28778</name>
</gene>
<dbReference type="GO" id="GO:0004176">
    <property type="term" value="F:ATP-dependent peptidase activity"/>
    <property type="evidence" value="ECO:0007669"/>
    <property type="project" value="InterPro"/>
</dbReference>
<reference evidence="8" key="1">
    <citation type="journal article" date="2014" name="Front. Microbiol.">
        <title>High frequency of phylogenetically diverse reductive dehalogenase-homologous genes in deep subseafloor sedimentary metagenomes.</title>
        <authorList>
            <person name="Kawai M."/>
            <person name="Futagami T."/>
            <person name="Toyoda A."/>
            <person name="Takaki Y."/>
            <person name="Nishi S."/>
            <person name="Hori S."/>
            <person name="Arai W."/>
            <person name="Tsubouchi T."/>
            <person name="Morono Y."/>
            <person name="Uchiyama I."/>
            <person name="Ito T."/>
            <person name="Fujiyama A."/>
            <person name="Inagaki F."/>
            <person name="Takami H."/>
        </authorList>
    </citation>
    <scope>NUCLEOTIDE SEQUENCE</scope>
    <source>
        <strain evidence="8">Expedition CK06-06</strain>
    </source>
</reference>
<dbReference type="InterPro" id="IPR029045">
    <property type="entry name" value="ClpP/crotonase-like_dom_sf"/>
</dbReference>
<dbReference type="HAMAP" id="MF_00444">
    <property type="entry name" value="ClpP"/>
    <property type="match status" value="1"/>
</dbReference>
<dbReference type="AlphaFoldDB" id="X1PJQ7"/>
<keyword evidence="3" id="KW-0963">Cytoplasm</keyword>
<evidence type="ECO:0000256" key="2">
    <source>
        <dbReference type="ARBA" id="ARBA00013230"/>
    </source>
</evidence>
<dbReference type="SUPFAM" id="SSF52096">
    <property type="entry name" value="ClpP/crotonase"/>
    <property type="match status" value="1"/>
</dbReference>
<dbReference type="EMBL" id="BARV01016819">
    <property type="protein sequence ID" value="GAI31109.1"/>
    <property type="molecule type" value="Genomic_DNA"/>
</dbReference>
<dbReference type="GO" id="GO:0051117">
    <property type="term" value="F:ATPase binding"/>
    <property type="evidence" value="ECO:0007669"/>
    <property type="project" value="TreeGrafter"/>
</dbReference>
<comment type="caution">
    <text evidence="8">The sequence shown here is derived from an EMBL/GenBank/DDBJ whole genome shotgun (WGS) entry which is preliminary data.</text>
</comment>
<feature type="non-terminal residue" evidence="8">
    <location>
        <position position="1"/>
    </location>
</feature>
<dbReference type="InterPro" id="IPR023562">
    <property type="entry name" value="ClpP/TepA"/>
</dbReference>
<dbReference type="PANTHER" id="PTHR10381">
    <property type="entry name" value="ATP-DEPENDENT CLP PROTEASE PROTEOLYTIC SUBUNIT"/>
    <property type="match status" value="1"/>
</dbReference>
<evidence type="ECO:0000256" key="4">
    <source>
        <dbReference type="ARBA" id="ARBA00022670"/>
    </source>
</evidence>
<name>X1PJQ7_9ZZZZ</name>
<dbReference type="PRINTS" id="PR00127">
    <property type="entry name" value="CLPPROTEASEP"/>
</dbReference>
<dbReference type="NCBIfam" id="NF009205">
    <property type="entry name" value="PRK12553.1"/>
    <property type="match status" value="1"/>
</dbReference>